<feature type="region of interest" description="Disordered" evidence="1">
    <location>
        <begin position="138"/>
        <end position="173"/>
    </location>
</feature>
<feature type="compositionally biased region" description="Basic residues" evidence="1">
    <location>
        <begin position="276"/>
        <end position="285"/>
    </location>
</feature>
<organism evidence="2 3">
    <name type="scientific">Thalassiosira oceanica</name>
    <name type="common">Marine diatom</name>
    <dbReference type="NCBI Taxonomy" id="159749"/>
    <lineage>
        <taxon>Eukaryota</taxon>
        <taxon>Sar</taxon>
        <taxon>Stramenopiles</taxon>
        <taxon>Ochrophyta</taxon>
        <taxon>Bacillariophyta</taxon>
        <taxon>Coscinodiscophyceae</taxon>
        <taxon>Thalassiosirophycidae</taxon>
        <taxon>Thalassiosirales</taxon>
        <taxon>Thalassiosiraceae</taxon>
        <taxon>Thalassiosira</taxon>
    </lineage>
</organism>
<evidence type="ECO:0000313" key="2">
    <source>
        <dbReference type="EMBL" id="EJK70724.1"/>
    </source>
</evidence>
<name>K0T0N2_THAOC</name>
<feature type="compositionally biased region" description="Basic and acidic residues" evidence="1">
    <location>
        <begin position="263"/>
        <end position="275"/>
    </location>
</feature>
<keyword evidence="3" id="KW-1185">Reference proteome</keyword>
<feature type="non-terminal residue" evidence="2">
    <location>
        <position position="1"/>
    </location>
</feature>
<feature type="compositionally biased region" description="Basic and acidic residues" evidence="1">
    <location>
        <begin position="230"/>
        <end position="242"/>
    </location>
</feature>
<gene>
    <name evidence="2" type="ORF">THAOC_07891</name>
</gene>
<protein>
    <submittedName>
        <fullName evidence="2">Uncharacterized protein</fullName>
    </submittedName>
</protein>
<dbReference type="EMBL" id="AGNL01008125">
    <property type="protein sequence ID" value="EJK70724.1"/>
    <property type="molecule type" value="Genomic_DNA"/>
</dbReference>
<feature type="compositionally biased region" description="Acidic residues" evidence="1">
    <location>
        <begin position="439"/>
        <end position="451"/>
    </location>
</feature>
<proteinExistence type="predicted"/>
<accession>K0T0N2</accession>
<dbReference type="Proteomes" id="UP000266841">
    <property type="component" value="Unassembled WGS sequence"/>
</dbReference>
<evidence type="ECO:0000256" key="1">
    <source>
        <dbReference type="SAM" id="MobiDB-lite"/>
    </source>
</evidence>
<dbReference type="AlphaFoldDB" id="K0T0N2"/>
<feature type="region of interest" description="Disordered" evidence="1">
    <location>
        <begin position="439"/>
        <end position="481"/>
    </location>
</feature>
<sequence length="621" mass="66502">FSRVTKPYISKTGVAGRPHLGVPGNITGSVESGDLPEIITAVGPYKTAHIVGCLHHGELLEGTMDFALLPEYFGGSFDMEYAEKLVVEAFEEDTGFEVVATSSRAARASAGASHAASSSASAPAPSWYRSSVARVEPRSMPRPDKVIIDLSRDSSDDENEKPAAKPAEEHPFIDENLAAGESKAGYWPAGARTTAKPGIGKNLSSDSSDEESVIDKKPAAKKAKPGGRGPRRDERAASKDEVIVLGSSDEEEENALPGKPRHHPSEDSYDGDRKPPAKKPRHRRSNPPSGDKEQSALAFASLFDQRQGGRKPSASNRRKRKYNAGEDGAATEKYAKKIRRDYAATIEENGGSSGRFGTLCVRDLNNNQKSALDETRGVCSDGVQRLYERHEVFDPTSATHSLLNLNSISSLFGIDSPGTFVYGHGKAEIGSITDGIEVDEVSGEDGGDAAVDDNGGGDGVRGPVDDDDDGEDSSLKVGGLKVGHTTDGSSRVKYYAEKFLDRVQGKVQQEIRDRERASLTAGDLELIALINVNRLLSESKEDVVGFLLDRLDSLTFDEFPTTIGEAVDHDRNGLPFNAQALIYSCNKGEDECNMLGGGINVNGILLRVIMNALSHPDSTSG</sequence>
<evidence type="ECO:0000313" key="3">
    <source>
        <dbReference type="Proteomes" id="UP000266841"/>
    </source>
</evidence>
<comment type="caution">
    <text evidence="2">The sequence shown here is derived from an EMBL/GenBank/DDBJ whole genome shotgun (WGS) entry which is preliminary data.</text>
</comment>
<reference evidence="2 3" key="1">
    <citation type="journal article" date="2012" name="Genome Biol.">
        <title>Genome and low-iron response of an oceanic diatom adapted to chronic iron limitation.</title>
        <authorList>
            <person name="Lommer M."/>
            <person name="Specht M."/>
            <person name="Roy A.S."/>
            <person name="Kraemer L."/>
            <person name="Andreson R."/>
            <person name="Gutowska M.A."/>
            <person name="Wolf J."/>
            <person name="Bergner S.V."/>
            <person name="Schilhabel M.B."/>
            <person name="Klostermeier U.C."/>
            <person name="Beiko R.G."/>
            <person name="Rosenstiel P."/>
            <person name="Hippler M."/>
            <person name="Laroche J."/>
        </authorList>
    </citation>
    <scope>NUCLEOTIDE SEQUENCE [LARGE SCALE GENOMIC DNA]</scope>
    <source>
        <strain evidence="2 3">CCMP1005</strain>
    </source>
</reference>
<feature type="region of interest" description="Disordered" evidence="1">
    <location>
        <begin position="188"/>
        <end position="328"/>
    </location>
</feature>